<name>A0A7J5DTQ2_NOCSI</name>
<reference evidence="1 2" key="1">
    <citation type="submission" date="2019-09" db="EMBL/GenBank/DDBJ databases">
        <title>Pimelobacter sp. isolated from Paulinella.</title>
        <authorList>
            <person name="Jeong S.E."/>
        </authorList>
    </citation>
    <scope>NUCLEOTIDE SEQUENCE [LARGE SCALE GENOMIC DNA]</scope>
    <source>
        <strain evidence="1 2">Pch-N</strain>
    </source>
</reference>
<sequence>MADSYAVSARRSGAATATVSNGTAAVEVGGPGLTPVELLLGSVASCMLATMVDHALRNAIPSDDLHVEVSGEMANRPRRVDVVRAVVHPGPGVTPEQAEALLRAAHRCPVHTTLEQQPQLEITLG</sequence>
<evidence type="ECO:0000313" key="2">
    <source>
        <dbReference type="Proteomes" id="UP000449906"/>
    </source>
</evidence>
<protein>
    <submittedName>
        <fullName evidence="1">OsmC family protein</fullName>
    </submittedName>
</protein>
<gene>
    <name evidence="1" type="ORF">F9L07_23330</name>
</gene>
<dbReference type="EMBL" id="WBVM01000003">
    <property type="protein sequence ID" value="KAB2808441.1"/>
    <property type="molecule type" value="Genomic_DNA"/>
</dbReference>
<accession>A0A7J5DTQ2</accession>
<dbReference type="SUPFAM" id="SSF82784">
    <property type="entry name" value="OsmC-like"/>
    <property type="match status" value="1"/>
</dbReference>
<dbReference type="RefSeq" id="WP_151582112.1">
    <property type="nucleotide sequence ID" value="NZ_WBVM01000003.1"/>
</dbReference>
<proteinExistence type="predicted"/>
<dbReference type="InterPro" id="IPR003718">
    <property type="entry name" value="OsmC/Ohr_fam"/>
</dbReference>
<dbReference type="Pfam" id="PF02566">
    <property type="entry name" value="OsmC"/>
    <property type="match status" value="1"/>
</dbReference>
<dbReference type="PANTHER" id="PTHR39624:SF2">
    <property type="entry name" value="OSMC-LIKE PROTEIN"/>
    <property type="match status" value="1"/>
</dbReference>
<dbReference type="AlphaFoldDB" id="A0A7J5DTQ2"/>
<dbReference type="Gene3D" id="3.30.300.20">
    <property type="match status" value="1"/>
</dbReference>
<evidence type="ECO:0000313" key="1">
    <source>
        <dbReference type="EMBL" id="KAB2808441.1"/>
    </source>
</evidence>
<comment type="caution">
    <text evidence="1">The sequence shown here is derived from an EMBL/GenBank/DDBJ whole genome shotgun (WGS) entry which is preliminary data.</text>
</comment>
<dbReference type="Proteomes" id="UP000449906">
    <property type="component" value="Unassembled WGS sequence"/>
</dbReference>
<organism evidence="1 2">
    <name type="scientific">Nocardioides simplex</name>
    <name type="common">Arthrobacter simplex</name>
    <dbReference type="NCBI Taxonomy" id="2045"/>
    <lineage>
        <taxon>Bacteria</taxon>
        <taxon>Bacillati</taxon>
        <taxon>Actinomycetota</taxon>
        <taxon>Actinomycetes</taxon>
        <taxon>Propionibacteriales</taxon>
        <taxon>Nocardioidaceae</taxon>
        <taxon>Pimelobacter</taxon>
    </lineage>
</organism>
<dbReference type="PANTHER" id="PTHR39624">
    <property type="entry name" value="PROTEIN INVOLVED IN RIMO-MEDIATED BETA-METHYLTHIOLATION OF RIBOSOMAL PROTEIN S12 YCAO"/>
    <property type="match status" value="1"/>
</dbReference>
<dbReference type="InterPro" id="IPR015946">
    <property type="entry name" value="KH_dom-like_a/b"/>
</dbReference>
<dbReference type="InterPro" id="IPR036102">
    <property type="entry name" value="OsmC/Ohrsf"/>
</dbReference>